<feature type="active site" description="Nucleophile" evidence="15">
    <location>
        <position position="270"/>
    </location>
</feature>
<feature type="chain" id="PRO_5019618613" description="Phospholipase A1" evidence="17">
    <location>
        <begin position="19"/>
        <end position="405"/>
    </location>
</feature>
<dbReference type="Gene3D" id="2.40.230.10">
    <property type="entry name" value="Phospholipase A1"/>
    <property type="match status" value="1"/>
</dbReference>
<dbReference type="GO" id="GO:0004623">
    <property type="term" value="F:phospholipase A2 activity"/>
    <property type="evidence" value="ECO:0007669"/>
    <property type="project" value="UniProtKB-EC"/>
</dbReference>
<dbReference type="EC" id="3.1.1.32" evidence="17"/>
<evidence type="ECO:0000256" key="13">
    <source>
        <dbReference type="ARBA" id="ARBA00023136"/>
    </source>
</evidence>
<dbReference type="AlphaFoldDB" id="A0A239I3U2"/>
<keyword evidence="10 16" id="KW-0106">Calcium</keyword>
<comment type="subunit">
    <text evidence="4 17">Homodimer; dimerization is reversible, and the dimeric form is the active one.</text>
</comment>
<dbReference type="Proteomes" id="UP000198339">
    <property type="component" value="Unassembled WGS sequence"/>
</dbReference>
<keyword evidence="7 16" id="KW-0479">Metal-binding</keyword>
<dbReference type="InterPro" id="IPR036541">
    <property type="entry name" value="PLipase_A1_sf"/>
</dbReference>
<organism evidence="18 19">
    <name type="scientific">Sphingopyxis indica</name>
    <dbReference type="NCBI Taxonomy" id="436663"/>
    <lineage>
        <taxon>Bacteria</taxon>
        <taxon>Pseudomonadati</taxon>
        <taxon>Pseudomonadota</taxon>
        <taxon>Alphaproteobacteria</taxon>
        <taxon>Sphingomonadales</taxon>
        <taxon>Sphingomonadaceae</taxon>
        <taxon>Sphingopyxis</taxon>
    </lineage>
</organism>
<keyword evidence="5" id="KW-1134">Transmembrane beta strand</keyword>
<evidence type="ECO:0000256" key="1">
    <source>
        <dbReference type="ARBA" id="ARBA00000111"/>
    </source>
</evidence>
<comment type="cofactor">
    <cofactor evidence="17">
        <name>Ca(2+)</name>
        <dbReference type="ChEBI" id="CHEBI:29108"/>
    </cofactor>
    <text evidence="17">Binds 1 Ca(2+) ion per monomer. In the dimeric form the Ca(2+) is bound by different amino acids with binding of each Ca(2+) shared with ligands coming from each monomer. The Ca(2+) ion may have a role in catalysis.</text>
</comment>
<evidence type="ECO:0000313" key="18">
    <source>
        <dbReference type="EMBL" id="SNS88285.1"/>
    </source>
</evidence>
<evidence type="ECO:0000256" key="11">
    <source>
        <dbReference type="ARBA" id="ARBA00022963"/>
    </source>
</evidence>
<evidence type="ECO:0000256" key="14">
    <source>
        <dbReference type="ARBA" id="ARBA00023237"/>
    </source>
</evidence>
<keyword evidence="12 17" id="KW-0443">Lipid metabolism</keyword>
<dbReference type="SUPFAM" id="SSF56931">
    <property type="entry name" value="Outer membrane phospholipase A (OMPLA)"/>
    <property type="match status" value="1"/>
</dbReference>
<keyword evidence="19" id="KW-1185">Reference proteome</keyword>
<reference evidence="18 19" key="1">
    <citation type="submission" date="2017-06" db="EMBL/GenBank/DDBJ databases">
        <authorList>
            <person name="Kim H.J."/>
            <person name="Triplett B.A."/>
        </authorList>
    </citation>
    <scope>NUCLEOTIDE SEQUENCE [LARGE SCALE GENOMIC DNA]</scope>
    <source>
        <strain evidence="18 19">DS15</strain>
    </source>
</reference>
<proteinExistence type="inferred from homology"/>
<evidence type="ECO:0000256" key="12">
    <source>
        <dbReference type="ARBA" id="ARBA00023098"/>
    </source>
</evidence>
<keyword evidence="13" id="KW-0472">Membrane</keyword>
<comment type="similarity">
    <text evidence="3 17">Belongs to the phospholipase A1 family.</text>
</comment>
<dbReference type="GO" id="GO:0008970">
    <property type="term" value="F:phospholipase A1 activity"/>
    <property type="evidence" value="ECO:0007669"/>
    <property type="project" value="UniProtKB-EC"/>
</dbReference>
<dbReference type="EMBL" id="FZPA01000007">
    <property type="protein sequence ID" value="SNS88285.1"/>
    <property type="molecule type" value="Genomic_DNA"/>
</dbReference>
<dbReference type="EC" id="3.1.1.4" evidence="17"/>
<comment type="subcellular location">
    <subcellularLocation>
        <location evidence="17">Cell outer membrane</location>
        <topology evidence="17">Multi-pass membrane protein</topology>
    </subcellularLocation>
    <text evidence="17">One of the very few enzymes located there.</text>
</comment>
<dbReference type="InterPro" id="IPR003187">
    <property type="entry name" value="PLipase_A1"/>
</dbReference>
<gene>
    <name evidence="18" type="ORF">SAMN06295955_1078</name>
</gene>
<evidence type="ECO:0000256" key="3">
    <source>
        <dbReference type="ARBA" id="ARBA00010525"/>
    </source>
</evidence>
<evidence type="ECO:0000256" key="7">
    <source>
        <dbReference type="ARBA" id="ARBA00022723"/>
    </source>
</evidence>
<feature type="signal peptide" evidence="17">
    <location>
        <begin position="1"/>
        <end position="18"/>
    </location>
</feature>
<dbReference type="OrthoDB" id="188433at2"/>
<dbReference type="PRINTS" id="PR01486">
    <property type="entry name" value="PHPHLIPASEA1"/>
</dbReference>
<evidence type="ECO:0000256" key="2">
    <source>
        <dbReference type="ARBA" id="ARBA00001604"/>
    </source>
</evidence>
<comment type="catalytic activity">
    <reaction evidence="2 17">
        <text>a 1,2-diacyl-sn-glycero-3-phosphocholine + H2O = a 1-acyl-sn-glycero-3-phosphocholine + a fatty acid + H(+)</text>
        <dbReference type="Rhea" id="RHEA:15801"/>
        <dbReference type="ChEBI" id="CHEBI:15377"/>
        <dbReference type="ChEBI" id="CHEBI:15378"/>
        <dbReference type="ChEBI" id="CHEBI:28868"/>
        <dbReference type="ChEBI" id="CHEBI:57643"/>
        <dbReference type="ChEBI" id="CHEBI:58168"/>
        <dbReference type="EC" id="3.1.1.4"/>
    </reaction>
</comment>
<keyword evidence="11 17" id="KW-0442">Lipid degradation</keyword>
<feature type="binding site" description="in dimeric form" evidence="16">
    <location>
        <position position="233"/>
    </location>
    <ligand>
        <name>Ca(2+)</name>
        <dbReference type="ChEBI" id="CHEBI:29108"/>
        <label>1</label>
    </ligand>
</feature>
<evidence type="ECO:0000256" key="6">
    <source>
        <dbReference type="ARBA" id="ARBA00022692"/>
    </source>
</evidence>
<keyword evidence="14 17" id="KW-0998">Cell outer membrane</keyword>
<dbReference type="GO" id="GO:0046872">
    <property type="term" value="F:metal ion binding"/>
    <property type="evidence" value="ECO:0007669"/>
    <property type="project" value="UniProtKB-KW"/>
</dbReference>
<feature type="binding site" description="in dimeric form" evidence="16">
    <location>
        <position position="278"/>
    </location>
    <ligand>
        <name>Ca(2+)</name>
        <dbReference type="ChEBI" id="CHEBI:29108"/>
        <label>1</label>
    </ligand>
</feature>
<evidence type="ECO:0000256" key="15">
    <source>
        <dbReference type="PIRSR" id="PIRSR603187-1"/>
    </source>
</evidence>
<dbReference type="PANTHER" id="PTHR40457">
    <property type="entry name" value="PHOSPHOLIPASE A1"/>
    <property type="match status" value="1"/>
</dbReference>
<keyword evidence="8 17" id="KW-0732">Signal</keyword>
<evidence type="ECO:0000256" key="10">
    <source>
        <dbReference type="ARBA" id="ARBA00022837"/>
    </source>
</evidence>
<evidence type="ECO:0000256" key="16">
    <source>
        <dbReference type="PIRSR" id="PIRSR603187-2"/>
    </source>
</evidence>
<evidence type="ECO:0000256" key="4">
    <source>
        <dbReference type="ARBA" id="ARBA00011702"/>
    </source>
</evidence>
<name>A0A239I3U2_9SPHN</name>
<comment type="function">
    <text evidence="17">Hydrolysis of phosphatidylcholine with phospholipase A2 (EC 3.1.1.4) and phospholipase A1 (EC 3.1.1.32) activities.</text>
</comment>
<keyword evidence="6" id="KW-0812">Transmembrane</keyword>
<evidence type="ECO:0000256" key="9">
    <source>
        <dbReference type="ARBA" id="ARBA00022801"/>
    </source>
</evidence>
<feature type="active site" description="Proton acceptor" evidence="15">
    <location>
        <position position="268"/>
    </location>
</feature>
<comment type="catalytic activity">
    <reaction evidence="1 17">
        <text>a 1,2-diacyl-sn-glycero-3-phosphocholine + H2O = a 2-acyl-sn-glycero-3-phosphocholine + a fatty acid + H(+)</text>
        <dbReference type="Rhea" id="RHEA:18689"/>
        <dbReference type="ChEBI" id="CHEBI:15377"/>
        <dbReference type="ChEBI" id="CHEBI:15378"/>
        <dbReference type="ChEBI" id="CHEBI:28868"/>
        <dbReference type="ChEBI" id="CHEBI:57643"/>
        <dbReference type="ChEBI" id="CHEBI:57875"/>
        <dbReference type="EC" id="3.1.1.32"/>
    </reaction>
</comment>
<evidence type="ECO:0000256" key="17">
    <source>
        <dbReference type="RuleBase" id="RU366027"/>
    </source>
</evidence>
<dbReference type="PANTHER" id="PTHR40457:SF1">
    <property type="entry name" value="PHOSPHOLIPASE A1"/>
    <property type="match status" value="1"/>
</dbReference>
<accession>A0A239I3U2</accession>
<keyword evidence="9 17" id="KW-0378">Hydrolase</keyword>
<dbReference type="Pfam" id="PF02253">
    <property type="entry name" value="PLA1"/>
    <property type="match status" value="1"/>
</dbReference>
<evidence type="ECO:0000256" key="5">
    <source>
        <dbReference type="ARBA" id="ARBA00022452"/>
    </source>
</evidence>
<evidence type="ECO:0000256" key="8">
    <source>
        <dbReference type="ARBA" id="ARBA00022729"/>
    </source>
</evidence>
<evidence type="ECO:0000313" key="19">
    <source>
        <dbReference type="Proteomes" id="UP000198339"/>
    </source>
</evidence>
<dbReference type="GO" id="GO:0016042">
    <property type="term" value="P:lipid catabolic process"/>
    <property type="evidence" value="ECO:0007669"/>
    <property type="project" value="UniProtKB-KW"/>
</dbReference>
<feature type="binding site" description="in dimeric form" evidence="16">
    <location>
        <position position="315"/>
    </location>
    <ligand>
        <name>Ca(2+)</name>
        <dbReference type="ChEBI" id="CHEBI:29108"/>
        <label>1</label>
    </ligand>
</feature>
<sequence>MYYAGFAALALISAPANAQNPLEVVVVRVGDRLVDGTAIVEIRILNAGDQTQNVDLPQRISAQLVMRDDNRRVWLDRAAQTPASISIAARGFASARYCVDLPQIADTAILSVPAWSNQYVAIVTNTRNPSHRANIKGIAEDMATATSVAPTPIPPTPPPTDRRIGNAFLSNLSAYEPIYAVYGPGTNTDARIQLSFKYQLFGSHARQEGASSLADGLYFAYTQRMFWDLEAESSPFRNIDYQPELFYLSPAMTASQKATVSGQVGIRHESNGKAGPDSRSVNGIYVSPMGAFSLGGDARLIVAPRLWLYVGDRSDNPDIRRYRGNTGLVVQIGRDNGLRLTTSSRFNFWSGKGSLGADLSYPMNRLLGGGPDFYLFAQSFVGYGENLLDYNKSTTRLRIGVALVR</sequence>
<dbReference type="GO" id="GO:0009279">
    <property type="term" value="C:cell outer membrane"/>
    <property type="evidence" value="ECO:0007669"/>
    <property type="project" value="UniProtKB-SubCell"/>
</dbReference>
<protein>
    <recommendedName>
        <fullName evidence="17">Phospholipase A1</fullName>
        <ecNumber evidence="17">3.1.1.32</ecNumber>
        <ecNumber evidence="17">3.1.1.4</ecNumber>
    </recommendedName>
    <alternativeName>
        <fullName evidence="17">Phosphatidylcholine 1-acylhydrolase</fullName>
    </alternativeName>
</protein>